<dbReference type="PANTHER" id="PTHR43378:SF2">
    <property type="entry name" value="UDP-3-O-ACYLGLUCOSAMINE N-ACYLTRANSFERASE 1, MITOCHONDRIAL-RELATED"/>
    <property type="match status" value="1"/>
</dbReference>
<evidence type="ECO:0000313" key="11">
    <source>
        <dbReference type="Proteomes" id="UP000525298"/>
    </source>
</evidence>
<keyword evidence="5 7" id="KW-0443">Lipid metabolism</keyword>
<dbReference type="Pfam" id="PF00132">
    <property type="entry name" value="Hexapep"/>
    <property type="match status" value="1"/>
</dbReference>
<keyword evidence="1 7" id="KW-0444">Lipid biosynthesis</keyword>
<sequence>MSSLTLAELAEIISARTEDIHGDAGTTVTCAVPFDQAGPGAVTFADNARLCSRVKDSRAGAVIVPRSFSGPASANLILSDNPRLAFARIMQYFYPQTPCFSGISQKAVIGVDFVAGRDTAVAPLAFIGNNVTLGERVVIHPNVFIGDGVCIGDDTHILANVSILENCVLGSRVIVGAASVIGADGFGYTPDEQGQHVKIPQTGIVQIDDDVELGASNTIDRATFGRTWIRQGVKTDNHVHIAHNVTIGEHTIIVALVGIAGSTKVGRNVIIAGQAGIGGHLTIGDKAVIGPQAGVARDVAPGKTVSGTPEMPHSQWLRVQQALGRLPEMKRQVTAMQRRLESLEKAMAGNEAEDNN</sequence>
<evidence type="ECO:0000256" key="6">
    <source>
        <dbReference type="ARBA" id="ARBA00023315"/>
    </source>
</evidence>
<comment type="similarity">
    <text evidence="7">Belongs to the transferase hexapeptide repeat family. LpxD subfamily.</text>
</comment>
<dbReference type="UniPathway" id="UPA00973"/>
<keyword evidence="6 7" id="KW-0012">Acyltransferase</keyword>
<name>A0A7W0CBV8_9BACT</name>
<dbReference type="InterPro" id="IPR020573">
    <property type="entry name" value="UDP_GlcNAc_AcTrfase_non-rep"/>
</dbReference>
<dbReference type="GO" id="GO:0103118">
    <property type="term" value="F:UDP-3-O-[(3R)-3-hydroxyacyl]-glucosamine N-acyltransferase activity"/>
    <property type="evidence" value="ECO:0007669"/>
    <property type="project" value="UniProtKB-EC"/>
</dbReference>
<accession>A0A7W0CBV8</accession>
<evidence type="ECO:0000313" key="10">
    <source>
        <dbReference type="EMBL" id="MBA2882833.1"/>
    </source>
</evidence>
<dbReference type="GO" id="GO:0009245">
    <property type="term" value="P:lipid A biosynthetic process"/>
    <property type="evidence" value="ECO:0007669"/>
    <property type="project" value="UniProtKB-UniRule"/>
</dbReference>
<evidence type="ECO:0000256" key="7">
    <source>
        <dbReference type="HAMAP-Rule" id="MF_00523"/>
    </source>
</evidence>
<dbReference type="NCBIfam" id="NF002060">
    <property type="entry name" value="PRK00892.1"/>
    <property type="match status" value="1"/>
</dbReference>
<dbReference type="Gene3D" id="2.160.10.10">
    <property type="entry name" value="Hexapeptide repeat proteins"/>
    <property type="match status" value="1"/>
</dbReference>
<dbReference type="InterPro" id="IPR001451">
    <property type="entry name" value="Hexapep"/>
</dbReference>
<dbReference type="Proteomes" id="UP000525298">
    <property type="component" value="Unassembled WGS sequence"/>
</dbReference>
<dbReference type="Pfam" id="PF04613">
    <property type="entry name" value="LpxD"/>
    <property type="match status" value="1"/>
</dbReference>
<proteinExistence type="inferred from homology"/>
<dbReference type="PANTHER" id="PTHR43378">
    <property type="entry name" value="UDP-3-O-ACYLGLUCOSAMINE N-ACYLTRANSFERASE"/>
    <property type="match status" value="1"/>
</dbReference>
<keyword evidence="3 7" id="KW-0808">Transferase</keyword>
<dbReference type="InterPro" id="IPR018357">
    <property type="entry name" value="Hexapep_transf_CS"/>
</dbReference>
<dbReference type="NCBIfam" id="TIGR01853">
    <property type="entry name" value="lipid_A_lpxD"/>
    <property type="match status" value="1"/>
</dbReference>
<comment type="function">
    <text evidence="7">Catalyzes the N-acylation of UDP-3-O-acylglucosamine using 3-hydroxyacyl-ACP as the acyl donor. Is involved in the biosynthesis of lipid A, a phosphorylated glycolipid that anchors the lipopolysaccharide to the outer membrane of the cell.</text>
</comment>
<dbReference type="RefSeq" id="WP_181552455.1">
    <property type="nucleotide sequence ID" value="NZ_JACDUS010000013.1"/>
</dbReference>
<comment type="catalytic activity">
    <reaction evidence="7">
        <text>a UDP-3-O-[(3R)-3-hydroxyacyl]-alpha-D-glucosamine + a (3R)-hydroxyacyl-[ACP] = a UDP-2-N,3-O-bis[(3R)-3-hydroxyacyl]-alpha-D-glucosamine + holo-[ACP] + H(+)</text>
        <dbReference type="Rhea" id="RHEA:53836"/>
        <dbReference type="Rhea" id="RHEA-COMP:9685"/>
        <dbReference type="Rhea" id="RHEA-COMP:9945"/>
        <dbReference type="ChEBI" id="CHEBI:15378"/>
        <dbReference type="ChEBI" id="CHEBI:64479"/>
        <dbReference type="ChEBI" id="CHEBI:78827"/>
        <dbReference type="ChEBI" id="CHEBI:137740"/>
        <dbReference type="ChEBI" id="CHEBI:137748"/>
        <dbReference type="EC" id="2.3.1.191"/>
    </reaction>
</comment>
<dbReference type="InterPro" id="IPR011004">
    <property type="entry name" value="Trimer_LpxA-like_sf"/>
</dbReference>
<evidence type="ECO:0000256" key="3">
    <source>
        <dbReference type="ARBA" id="ARBA00022679"/>
    </source>
</evidence>
<dbReference type="GO" id="GO:0016410">
    <property type="term" value="F:N-acyltransferase activity"/>
    <property type="evidence" value="ECO:0007669"/>
    <property type="project" value="InterPro"/>
</dbReference>
<dbReference type="EMBL" id="JACDUS010000013">
    <property type="protein sequence ID" value="MBA2882833.1"/>
    <property type="molecule type" value="Genomic_DNA"/>
</dbReference>
<keyword evidence="11" id="KW-1185">Reference proteome</keyword>
<feature type="active site" description="Proton acceptor" evidence="7">
    <location>
        <position position="243"/>
    </location>
</feature>
<gene>
    <name evidence="7" type="primary">lpxD</name>
    <name evidence="10" type="ORF">HNR65_003188</name>
</gene>
<evidence type="ECO:0000259" key="9">
    <source>
        <dbReference type="Pfam" id="PF04613"/>
    </source>
</evidence>
<dbReference type="CDD" id="cd03352">
    <property type="entry name" value="LbH_LpxD"/>
    <property type="match status" value="1"/>
</dbReference>
<evidence type="ECO:0000256" key="1">
    <source>
        <dbReference type="ARBA" id="ARBA00022516"/>
    </source>
</evidence>
<evidence type="ECO:0000256" key="8">
    <source>
        <dbReference type="SAM" id="Coils"/>
    </source>
</evidence>
<keyword evidence="8" id="KW-0175">Coiled coil</keyword>
<comment type="subunit">
    <text evidence="7">Homotrimer.</text>
</comment>
<dbReference type="AlphaFoldDB" id="A0A7W0CBV8"/>
<dbReference type="SUPFAM" id="SSF51161">
    <property type="entry name" value="Trimeric LpxA-like enzymes"/>
    <property type="match status" value="1"/>
</dbReference>
<keyword evidence="2 7" id="KW-0441">Lipid A biosynthesis</keyword>
<comment type="pathway">
    <text evidence="7">Bacterial outer membrane biogenesis; LPS lipid A biosynthesis.</text>
</comment>
<comment type="caution">
    <text evidence="10">The sequence shown here is derived from an EMBL/GenBank/DDBJ whole genome shotgun (WGS) entry which is preliminary data.</text>
</comment>
<dbReference type="PROSITE" id="PS00101">
    <property type="entry name" value="HEXAPEP_TRANSFERASES"/>
    <property type="match status" value="2"/>
</dbReference>
<dbReference type="HAMAP" id="MF_00523">
    <property type="entry name" value="LpxD"/>
    <property type="match status" value="1"/>
</dbReference>
<evidence type="ECO:0000256" key="4">
    <source>
        <dbReference type="ARBA" id="ARBA00022737"/>
    </source>
</evidence>
<feature type="domain" description="UDP-3-O-[3-hydroxymyristoyl] glucosamine N-acyltransferase non-repeat region" evidence="9">
    <location>
        <begin position="27"/>
        <end position="91"/>
    </location>
</feature>
<dbReference type="InterPro" id="IPR007691">
    <property type="entry name" value="LpxD"/>
</dbReference>
<dbReference type="Gene3D" id="3.40.1390.10">
    <property type="entry name" value="MurE/MurF, N-terminal domain"/>
    <property type="match status" value="1"/>
</dbReference>
<evidence type="ECO:0000256" key="5">
    <source>
        <dbReference type="ARBA" id="ARBA00023098"/>
    </source>
</evidence>
<organism evidence="10 11">
    <name type="scientific">Desulfosalsimonas propionicica</name>
    <dbReference type="NCBI Taxonomy" id="332175"/>
    <lineage>
        <taxon>Bacteria</taxon>
        <taxon>Pseudomonadati</taxon>
        <taxon>Thermodesulfobacteriota</taxon>
        <taxon>Desulfobacteria</taxon>
        <taxon>Desulfobacterales</taxon>
        <taxon>Desulfosalsimonadaceae</taxon>
        <taxon>Desulfosalsimonas</taxon>
    </lineage>
</organism>
<dbReference type="GO" id="GO:0016020">
    <property type="term" value="C:membrane"/>
    <property type="evidence" value="ECO:0007669"/>
    <property type="project" value="GOC"/>
</dbReference>
<dbReference type="EC" id="2.3.1.191" evidence="7"/>
<feature type="coiled-coil region" evidence="8">
    <location>
        <begin position="326"/>
        <end position="353"/>
    </location>
</feature>
<reference evidence="10 11" key="1">
    <citation type="submission" date="2020-07" db="EMBL/GenBank/DDBJ databases">
        <title>Genomic Encyclopedia of Type Strains, Phase IV (KMG-IV): sequencing the most valuable type-strain genomes for metagenomic binning, comparative biology and taxonomic classification.</title>
        <authorList>
            <person name="Goeker M."/>
        </authorList>
    </citation>
    <scope>NUCLEOTIDE SEQUENCE [LARGE SCALE GENOMIC DNA]</scope>
    <source>
        <strain evidence="10 11">DSM 17721</strain>
    </source>
</reference>
<keyword evidence="4 7" id="KW-0677">Repeat</keyword>
<protein>
    <recommendedName>
        <fullName evidence="7">UDP-3-O-acylglucosamine N-acyltransferase</fullName>
        <ecNumber evidence="7">2.3.1.191</ecNumber>
    </recommendedName>
</protein>
<evidence type="ECO:0000256" key="2">
    <source>
        <dbReference type="ARBA" id="ARBA00022556"/>
    </source>
</evidence>